<feature type="compositionally biased region" description="Low complexity" evidence="1">
    <location>
        <begin position="195"/>
        <end position="207"/>
    </location>
</feature>
<feature type="compositionally biased region" description="Basic and acidic residues" evidence="1">
    <location>
        <begin position="280"/>
        <end position="290"/>
    </location>
</feature>
<evidence type="ECO:0000313" key="2">
    <source>
        <dbReference type="EMBL" id="AYV82919.1"/>
    </source>
</evidence>
<feature type="region of interest" description="Disordered" evidence="1">
    <location>
        <begin position="118"/>
        <end position="146"/>
    </location>
</feature>
<feature type="region of interest" description="Disordered" evidence="1">
    <location>
        <begin position="408"/>
        <end position="446"/>
    </location>
</feature>
<dbReference type="SUPFAM" id="SSF81901">
    <property type="entry name" value="HCP-like"/>
    <property type="match status" value="1"/>
</dbReference>
<feature type="compositionally biased region" description="Basic and acidic residues" evidence="1">
    <location>
        <begin position="236"/>
        <end position="245"/>
    </location>
</feature>
<evidence type="ECO:0000256" key="1">
    <source>
        <dbReference type="SAM" id="MobiDB-lite"/>
    </source>
</evidence>
<dbReference type="InterPro" id="IPR011990">
    <property type="entry name" value="TPR-like_helical_dom_sf"/>
</dbReference>
<sequence>MGSLLDFIRILNDVDADLYETNDLGIERTSSYSEIRGISNPECIICCKSEKKKNGDCCVLCIIMLHHLRRDKNVTTGESSIEKEDFENWEKKFQQRREILLDSFCRIMREKNSGHLTISTDAPFSRAHTARPGAAAASASSSADMPISQPYRRRFGTIGSFAASTSSSSLVRLDCPTYLTPPSAAAAAAAAAATTSEASSSSSPTSPQVRKSFGSRRSSKLRSAAAAAATSEDENHENSGDDLKGEPGAPESPDLGRSPTPFESALPITAPRRTVAKRGRRDEDNHEEIKRRRPKKQKNECHIRDCNKPVLSNKTLCIEHKDRKQCPKCLYYPKHLKIEGKLCSNCIPKKKDRVGECQRARCTTDAVAGESLCLACKENVRNCSNCGKYYKYLVKGRKICNTCLPGTSTEGKRSNKKPKKSSDKKSSDIKVSQSGISKKPSREESARNLEEYKKKLLKGEIYENRFENAQIERCMLNKYIWHNMFNRLTDQDMILLKEFCELHKSSCAMMMLCLGAIYLEEHYGGGRDDAFKCYEDVIKHAIKLDSKCSEAYLTLGYFYEKKKRAVSKTKNYEELAFSYYKTAAGLGNAEAMLCLSEFDTANKAHWLIESVKRGHFRAHLELPDEKIIEILNERKKASPDEYKQWVEYLRSSCD</sequence>
<protein>
    <submittedName>
        <fullName evidence="2">Uncharacterized protein</fullName>
    </submittedName>
</protein>
<feature type="compositionally biased region" description="Low complexity" evidence="1">
    <location>
        <begin position="221"/>
        <end position="230"/>
    </location>
</feature>
<accession>A0A3G5AC71</accession>
<reference evidence="2" key="1">
    <citation type="submission" date="2018-10" db="EMBL/GenBank/DDBJ databases">
        <title>Hidden diversity of soil giant viruses.</title>
        <authorList>
            <person name="Schulz F."/>
            <person name="Alteio L."/>
            <person name="Goudeau D."/>
            <person name="Ryan E.M."/>
            <person name="Malmstrom R.R."/>
            <person name="Blanchard J."/>
            <person name="Woyke T."/>
        </authorList>
    </citation>
    <scope>NUCLEOTIDE SEQUENCE</scope>
    <source>
        <strain evidence="2">HYV1</strain>
    </source>
</reference>
<dbReference type="Gene3D" id="1.25.40.10">
    <property type="entry name" value="Tetratricopeptide repeat domain"/>
    <property type="match status" value="1"/>
</dbReference>
<feature type="compositionally biased region" description="Low complexity" evidence="1">
    <location>
        <begin position="134"/>
        <end position="143"/>
    </location>
</feature>
<dbReference type="EMBL" id="MK072385">
    <property type="protein sequence ID" value="AYV82919.1"/>
    <property type="molecule type" value="Genomic_DNA"/>
</dbReference>
<name>A0A3G5AC71_9VIRU</name>
<feature type="region of interest" description="Disordered" evidence="1">
    <location>
        <begin position="195"/>
        <end position="296"/>
    </location>
</feature>
<organism evidence="2">
    <name type="scientific">Hyperionvirus sp</name>
    <dbReference type="NCBI Taxonomy" id="2487770"/>
    <lineage>
        <taxon>Viruses</taxon>
        <taxon>Varidnaviria</taxon>
        <taxon>Bamfordvirae</taxon>
        <taxon>Nucleocytoviricota</taxon>
        <taxon>Megaviricetes</taxon>
        <taxon>Imitervirales</taxon>
        <taxon>Mimiviridae</taxon>
        <taxon>Klosneuvirinae</taxon>
    </lineage>
</organism>
<gene>
    <name evidence="2" type="ORF">Hyperionvirus3_65</name>
</gene>
<proteinExistence type="predicted"/>